<gene>
    <name evidence="2" type="ORF">ACFO8M_04680</name>
</gene>
<feature type="compositionally biased region" description="Basic and acidic residues" evidence="1">
    <location>
        <begin position="167"/>
        <end position="177"/>
    </location>
</feature>
<dbReference type="RefSeq" id="WP_387971240.1">
    <property type="nucleotide sequence ID" value="NZ_JBHRWO010000005.1"/>
</dbReference>
<evidence type="ECO:0000256" key="1">
    <source>
        <dbReference type="SAM" id="MobiDB-lite"/>
    </source>
</evidence>
<protein>
    <submittedName>
        <fullName evidence="2">Uncharacterized protein</fullName>
    </submittedName>
</protein>
<feature type="region of interest" description="Disordered" evidence="1">
    <location>
        <begin position="154"/>
        <end position="195"/>
    </location>
</feature>
<evidence type="ECO:0000313" key="2">
    <source>
        <dbReference type="EMBL" id="MFC3491782.1"/>
    </source>
</evidence>
<keyword evidence="3" id="KW-1185">Reference proteome</keyword>
<reference evidence="3" key="1">
    <citation type="journal article" date="2019" name="Int. J. Syst. Evol. Microbiol.">
        <title>The Global Catalogue of Microorganisms (GCM) 10K type strain sequencing project: providing services to taxonomists for standard genome sequencing and annotation.</title>
        <authorList>
            <consortium name="The Broad Institute Genomics Platform"/>
            <consortium name="The Broad Institute Genome Sequencing Center for Infectious Disease"/>
            <person name="Wu L."/>
            <person name="Ma J."/>
        </authorList>
    </citation>
    <scope>NUCLEOTIDE SEQUENCE [LARGE SCALE GENOMIC DNA]</scope>
    <source>
        <strain evidence="3">CGMCC 4.7396</strain>
    </source>
</reference>
<comment type="caution">
    <text evidence="2">The sequence shown here is derived from an EMBL/GenBank/DDBJ whole genome shotgun (WGS) entry which is preliminary data.</text>
</comment>
<accession>A0ABV7PW37</accession>
<sequence length="195" mass="21518">MSDPDAAYSASYSKSTDLYSVTNHATGQTVQMTEESFDEFITKMDTTIQDLGLFRSRILEGTVVTIRESWNQDYLSMGAMQEVDAQNLKLGGFDDALELQEAYRTVFYPSRAEQLDRVFHGLDTGRVVSQDIKTSYLENDGNVSADVVNIQSEFDSSGGNITAGDVDEARSENERSSDMPPTGEEPGSEEPPPML</sequence>
<dbReference type="EMBL" id="JBHRWO010000005">
    <property type="protein sequence ID" value="MFC3491782.1"/>
    <property type="molecule type" value="Genomic_DNA"/>
</dbReference>
<name>A0ABV7PW37_9ACTN</name>
<organism evidence="2 3">
    <name type="scientific">Glycomyces rhizosphaerae</name>
    <dbReference type="NCBI Taxonomy" id="2054422"/>
    <lineage>
        <taxon>Bacteria</taxon>
        <taxon>Bacillati</taxon>
        <taxon>Actinomycetota</taxon>
        <taxon>Actinomycetes</taxon>
        <taxon>Glycomycetales</taxon>
        <taxon>Glycomycetaceae</taxon>
        <taxon>Glycomyces</taxon>
    </lineage>
</organism>
<evidence type="ECO:0000313" key="3">
    <source>
        <dbReference type="Proteomes" id="UP001595712"/>
    </source>
</evidence>
<proteinExistence type="predicted"/>
<dbReference type="Proteomes" id="UP001595712">
    <property type="component" value="Unassembled WGS sequence"/>
</dbReference>